<dbReference type="InterPro" id="IPR036390">
    <property type="entry name" value="WH_DNA-bd_sf"/>
</dbReference>
<accession>A0A5N6T0Q4</accession>
<dbReference type="EMBL" id="ML743564">
    <property type="protein sequence ID" value="KAE8139729.1"/>
    <property type="molecule type" value="Genomic_DNA"/>
</dbReference>
<dbReference type="Pfam" id="PF08100">
    <property type="entry name" value="Dimerisation"/>
    <property type="match status" value="1"/>
</dbReference>
<dbReference type="AlphaFoldDB" id="A0A5N6T0Q4"/>
<evidence type="ECO:0000259" key="1">
    <source>
        <dbReference type="Pfam" id="PF08100"/>
    </source>
</evidence>
<dbReference type="PANTHER" id="PTHR43712:SF11">
    <property type="entry name" value="O-METHYLTRANSFERASE (AFU_ORTHOLOGUE AFUA_2G17820)-RELATED"/>
    <property type="match status" value="1"/>
</dbReference>
<sequence length="223" mass="25298">MTIEITSYKPTPGGLTSLHSTLQEAILQYSEDTSESKSRVSLKQIEVTSQRLAQRVVEPRQALIAFHFQPYKVLRVRLVIEMGLFDNLPTRAPFTLQDLSKHAGTGPEFTGRIVRALATLDMFEEAGEGAFRYAALSREWTNKFMQSYTRHSWDSVIKSMSLYVDFFNTTGFMGSSDKMNSPYAFSKGAKDINIFNLLQQDPKAAKTFNEAMTSFRDPLREII</sequence>
<dbReference type="InterPro" id="IPR036388">
    <property type="entry name" value="WH-like_DNA-bd_sf"/>
</dbReference>
<dbReference type="RefSeq" id="XP_031915792.1">
    <property type="nucleotide sequence ID" value="XM_032059361.1"/>
</dbReference>
<dbReference type="OrthoDB" id="2410195at2759"/>
<evidence type="ECO:0000313" key="3">
    <source>
        <dbReference type="Proteomes" id="UP000325672"/>
    </source>
</evidence>
<proteinExistence type="predicted"/>
<feature type="domain" description="O-methyltransferase dimerisation" evidence="1">
    <location>
        <begin position="78"/>
        <end position="140"/>
    </location>
</feature>
<evidence type="ECO:0000313" key="2">
    <source>
        <dbReference type="EMBL" id="KAE8139729.1"/>
    </source>
</evidence>
<dbReference type="SUPFAM" id="SSF46785">
    <property type="entry name" value="Winged helix' DNA-binding domain"/>
    <property type="match status" value="1"/>
</dbReference>
<organism evidence="2 3">
    <name type="scientific">Aspergillus pseudotamarii</name>
    <dbReference type="NCBI Taxonomy" id="132259"/>
    <lineage>
        <taxon>Eukaryota</taxon>
        <taxon>Fungi</taxon>
        <taxon>Dikarya</taxon>
        <taxon>Ascomycota</taxon>
        <taxon>Pezizomycotina</taxon>
        <taxon>Eurotiomycetes</taxon>
        <taxon>Eurotiomycetidae</taxon>
        <taxon>Eurotiales</taxon>
        <taxon>Aspergillaceae</taxon>
        <taxon>Aspergillus</taxon>
        <taxon>Aspergillus subgen. Circumdati</taxon>
    </lineage>
</organism>
<dbReference type="Proteomes" id="UP000325672">
    <property type="component" value="Unassembled WGS sequence"/>
</dbReference>
<gene>
    <name evidence="2" type="ORF">BDV38DRAFT_280645</name>
</gene>
<dbReference type="InterPro" id="IPR012967">
    <property type="entry name" value="COMT_dimerisation"/>
</dbReference>
<name>A0A5N6T0Q4_ASPPS</name>
<dbReference type="GeneID" id="43643571"/>
<dbReference type="GO" id="GO:0046983">
    <property type="term" value="F:protein dimerization activity"/>
    <property type="evidence" value="ECO:0007669"/>
    <property type="project" value="InterPro"/>
</dbReference>
<protein>
    <recommendedName>
        <fullName evidence="1">O-methyltransferase dimerisation domain-containing protein</fullName>
    </recommendedName>
</protein>
<keyword evidence="3" id="KW-1185">Reference proteome</keyword>
<dbReference type="PANTHER" id="PTHR43712">
    <property type="entry name" value="PUTATIVE (AFU_ORTHOLOGUE AFUA_4G14580)-RELATED"/>
    <property type="match status" value="1"/>
</dbReference>
<reference evidence="2 3" key="1">
    <citation type="submission" date="2019-04" db="EMBL/GenBank/DDBJ databases">
        <title>Friends and foes A comparative genomics study of 23 Aspergillus species from section Flavi.</title>
        <authorList>
            <consortium name="DOE Joint Genome Institute"/>
            <person name="Kjaerbolling I."/>
            <person name="Vesth T."/>
            <person name="Frisvad J.C."/>
            <person name="Nybo J.L."/>
            <person name="Theobald S."/>
            <person name="Kildgaard S."/>
            <person name="Isbrandt T."/>
            <person name="Kuo A."/>
            <person name="Sato A."/>
            <person name="Lyhne E.K."/>
            <person name="Kogle M.E."/>
            <person name="Wiebenga A."/>
            <person name="Kun R.S."/>
            <person name="Lubbers R.J."/>
            <person name="Makela M.R."/>
            <person name="Barry K."/>
            <person name="Chovatia M."/>
            <person name="Clum A."/>
            <person name="Daum C."/>
            <person name="Haridas S."/>
            <person name="He G."/>
            <person name="LaButti K."/>
            <person name="Lipzen A."/>
            <person name="Mondo S."/>
            <person name="Riley R."/>
            <person name="Salamov A."/>
            <person name="Simmons B.A."/>
            <person name="Magnuson J.K."/>
            <person name="Henrissat B."/>
            <person name="Mortensen U.H."/>
            <person name="Larsen T.O."/>
            <person name="Devries R.P."/>
            <person name="Grigoriev I.V."/>
            <person name="Machida M."/>
            <person name="Baker S.E."/>
            <person name="Andersen M.R."/>
        </authorList>
    </citation>
    <scope>NUCLEOTIDE SEQUENCE [LARGE SCALE GENOMIC DNA]</scope>
    <source>
        <strain evidence="2 3">CBS 117625</strain>
    </source>
</reference>
<dbReference type="Gene3D" id="1.10.10.10">
    <property type="entry name" value="Winged helix-like DNA-binding domain superfamily/Winged helix DNA-binding domain"/>
    <property type="match status" value="1"/>
</dbReference>